<dbReference type="SMART" id="SM00342">
    <property type="entry name" value="HTH_ARAC"/>
    <property type="match status" value="1"/>
</dbReference>
<proteinExistence type="predicted"/>
<dbReference type="PROSITE" id="PS00041">
    <property type="entry name" value="HTH_ARAC_FAMILY_1"/>
    <property type="match status" value="1"/>
</dbReference>
<dbReference type="GO" id="GO:0043565">
    <property type="term" value="F:sequence-specific DNA binding"/>
    <property type="evidence" value="ECO:0007669"/>
    <property type="project" value="InterPro"/>
</dbReference>
<dbReference type="PRINTS" id="PR00032">
    <property type="entry name" value="HTHARAC"/>
</dbReference>
<keyword evidence="2" id="KW-0238">DNA-binding</keyword>
<dbReference type="PANTHER" id="PTHR47504:SF5">
    <property type="entry name" value="RIGHT ORIGIN-BINDING PROTEIN"/>
    <property type="match status" value="1"/>
</dbReference>
<gene>
    <name evidence="5" type="ORF">GRH90_02400</name>
</gene>
<reference evidence="5 6" key="1">
    <citation type="submission" date="2019-12" db="EMBL/GenBank/DDBJ databases">
        <authorList>
            <person name="Lee S.D."/>
        </authorList>
    </citation>
    <scope>NUCLEOTIDE SEQUENCE [LARGE SCALE GENOMIC DNA]</scope>
    <source>
        <strain evidence="5 6">SAP-6</strain>
    </source>
</reference>
<evidence type="ECO:0000256" key="1">
    <source>
        <dbReference type="ARBA" id="ARBA00023015"/>
    </source>
</evidence>
<dbReference type="InterPro" id="IPR050959">
    <property type="entry name" value="MarA-like"/>
</dbReference>
<name>A0A845SEV1_9GAMM</name>
<dbReference type="InterPro" id="IPR009057">
    <property type="entry name" value="Homeodomain-like_sf"/>
</dbReference>
<evidence type="ECO:0000313" key="5">
    <source>
        <dbReference type="EMBL" id="NDL61616.1"/>
    </source>
</evidence>
<keyword evidence="3" id="KW-0804">Transcription</keyword>
<feature type="domain" description="HTH araC/xylS-type" evidence="4">
    <location>
        <begin position="9"/>
        <end position="107"/>
    </location>
</feature>
<keyword evidence="6" id="KW-1185">Reference proteome</keyword>
<dbReference type="InterPro" id="IPR020449">
    <property type="entry name" value="Tscrpt_reg_AraC-type_HTH"/>
</dbReference>
<evidence type="ECO:0000256" key="2">
    <source>
        <dbReference type="ARBA" id="ARBA00023125"/>
    </source>
</evidence>
<evidence type="ECO:0000259" key="4">
    <source>
        <dbReference type="PROSITE" id="PS01124"/>
    </source>
</evidence>
<dbReference type="InterPro" id="IPR018062">
    <property type="entry name" value="HTH_AraC-typ_CS"/>
</dbReference>
<organism evidence="5 6">
    <name type="scientific">Acerihabitans arboris</name>
    <dbReference type="NCBI Taxonomy" id="2691583"/>
    <lineage>
        <taxon>Bacteria</taxon>
        <taxon>Pseudomonadati</taxon>
        <taxon>Pseudomonadota</taxon>
        <taxon>Gammaproteobacteria</taxon>
        <taxon>Enterobacterales</taxon>
        <taxon>Pectobacteriaceae</taxon>
        <taxon>Acerihabitans</taxon>
    </lineage>
</organism>
<dbReference type="GO" id="GO:0003700">
    <property type="term" value="F:DNA-binding transcription factor activity"/>
    <property type="evidence" value="ECO:0007669"/>
    <property type="project" value="InterPro"/>
</dbReference>
<accession>A0A845SEV1</accession>
<evidence type="ECO:0000256" key="3">
    <source>
        <dbReference type="ARBA" id="ARBA00023163"/>
    </source>
</evidence>
<dbReference type="Proteomes" id="UP000461443">
    <property type="component" value="Unassembled WGS sequence"/>
</dbReference>
<comment type="caution">
    <text evidence="5">The sequence shown here is derived from an EMBL/GenBank/DDBJ whole genome shotgun (WGS) entry which is preliminary data.</text>
</comment>
<dbReference type="EMBL" id="WUBS01000002">
    <property type="protein sequence ID" value="NDL61616.1"/>
    <property type="molecule type" value="Genomic_DNA"/>
</dbReference>
<dbReference type="PROSITE" id="PS01124">
    <property type="entry name" value="HTH_ARAC_FAMILY_2"/>
    <property type="match status" value="1"/>
</dbReference>
<dbReference type="InterPro" id="IPR018060">
    <property type="entry name" value="HTH_AraC"/>
</dbReference>
<keyword evidence="1" id="KW-0805">Transcription regulation</keyword>
<dbReference type="SUPFAM" id="SSF46689">
    <property type="entry name" value="Homeodomain-like"/>
    <property type="match status" value="2"/>
</dbReference>
<reference evidence="5 6" key="2">
    <citation type="submission" date="2020-02" db="EMBL/GenBank/DDBJ databases">
        <title>The new genus of Enterobacteriales.</title>
        <authorList>
            <person name="Kim I.S."/>
        </authorList>
    </citation>
    <scope>NUCLEOTIDE SEQUENCE [LARGE SCALE GENOMIC DNA]</scope>
    <source>
        <strain evidence="5 6">SAP-6</strain>
    </source>
</reference>
<evidence type="ECO:0000313" key="6">
    <source>
        <dbReference type="Proteomes" id="UP000461443"/>
    </source>
</evidence>
<dbReference type="Pfam" id="PF12833">
    <property type="entry name" value="HTH_18"/>
    <property type="match status" value="1"/>
</dbReference>
<dbReference type="PANTHER" id="PTHR47504">
    <property type="entry name" value="RIGHT ORIGIN-BINDING PROTEIN"/>
    <property type="match status" value="1"/>
</dbReference>
<dbReference type="Gene3D" id="1.10.10.60">
    <property type="entry name" value="Homeodomain-like"/>
    <property type="match status" value="2"/>
</dbReference>
<sequence>MTTRNAFIERLIVWMQDNMDKPFSIQDLAQRAGYSKWYLQKLFYQATHITLGDYLRDKKLEMAAKKLKYSKESMITIAITSGYTSQPAFIRAFKKKYKVTPSRYRRDSLCNFEPM</sequence>
<protein>
    <submittedName>
        <fullName evidence="5">Helix-turn-helix domain-containing protein</fullName>
    </submittedName>
</protein>
<dbReference type="AlphaFoldDB" id="A0A845SEV1"/>
<dbReference type="RefSeq" id="WP_162364311.1">
    <property type="nucleotide sequence ID" value="NZ_WUBS01000002.1"/>
</dbReference>